<gene>
    <name evidence="11" type="ORF">C8E00_102157</name>
</gene>
<dbReference type="InterPro" id="IPR027463">
    <property type="entry name" value="AcrB_DN_DC_subdom"/>
</dbReference>
<dbReference type="InterPro" id="IPR004764">
    <property type="entry name" value="MdtF-like"/>
</dbReference>
<feature type="transmembrane region" description="Helical" evidence="9">
    <location>
        <begin position="901"/>
        <end position="923"/>
    </location>
</feature>
<dbReference type="GO" id="GO:0015562">
    <property type="term" value="F:efflux transmembrane transporter activity"/>
    <property type="evidence" value="ECO:0007669"/>
    <property type="project" value="InterPro"/>
</dbReference>
<feature type="transmembrane region" description="Helical" evidence="9">
    <location>
        <begin position="929"/>
        <end position="953"/>
    </location>
</feature>
<dbReference type="PROSITE" id="PS50156">
    <property type="entry name" value="SSD"/>
    <property type="match status" value="1"/>
</dbReference>
<feature type="transmembrane region" description="Helical" evidence="9">
    <location>
        <begin position="1007"/>
        <end position="1033"/>
    </location>
</feature>
<dbReference type="GO" id="GO:0009636">
    <property type="term" value="P:response to toxic substance"/>
    <property type="evidence" value="ECO:0007669"/>
    <property type="project" value="UniProtKB-ARBA"/>
</dbReference>
<dbReference type="Pfam" id="PF00873">
    <property type="entry name" value="ACR_tran"/>
    <property type="match status" value="1"/>
</dbReference>
<dbReference type="SUPFAM" id="SSF82714">
    <property type="entry name" value="Multidrug efflux transporter AcrB TolC docking domain, DN and DC subdomains"/>
    <property type="match status" value="2"/>
</dbReference>
<evidence type="ECO:0000256" key="9">
    <source>
        <dbReference type="RuleBase" id="RU364070"/>
    </source>
</evidence>
<dbReference type="GO" id="GO:0042910">
    <property type="term" value="F:xenobiotic transmembrane transporter activity"/>
    <property type="evidence" value="ECO:0007669"/>
    <property type="project" value="TreeGrafter"/>
</dbReference>
<dbReference type="SUPFAM" id="SSF82866">
    <property type="entry name" value="Multidrug efflux transporter AcrB transmembrane domain"/>
    <property type="match status" value="2"/>
</dbReference>
<dbReference type="Gene3D" id="3.30.70.1440">
    <property type="entry name" value="Multidrug efflux transporter AcrB pore domain"/>
    <property type="match status" value="1"/>
</dbReference>
<dbReference type="PANTHER" id="PTHR32063">
    <property type="match status" value="1"/>
</dbReference>
<keyword evidence="12" id="KW-1185">Reference proteome</keyword>
<dbReference type="NCBIfam" id="NF000282">
    <property type="entry name" value="RND_permease_1"/>
    <property type="match status" value="1"/>
</dbReference>
<dbReference type="InterPro" id="IPR000731">
    <property type="entry name" value="SSD"/>
</dbReference>
<evidence type="ECO:0000313" key="12">
    <source>
        <dbReference type="Proteomes" id="UP000295380"/>
    </source>
</evidence>
<dbReference type="Gene3D" id="3.30.70.1430">
    <property type="entry name" value="Multidrug efflux transporter AcrB pore domain"/>
    <property type="match status" value="2"/>
</dbReference>
<comment type="similarity">
    <text evidence="2 9">Belongs to the resistance-nodulation-cell division (RND) (TC 2.A.6) family.</text>
</comment>
<keyword evidence="4" id="KW-1003">Cell membrane</keyword>
<feature type="transmembrane region" description="Helical" evidence="9">
    <location>
        <begin position="12"/>
        <end position="32"/>
    </location>
</feature>
<evidence type="ECO:0000256" key="7">
    <source>
        <dbReference type="ARBA" id="ARBA00022989"/>
    </source>
</evidence>
<feature type="transmembrane region" description="Helical" evidence="9">
    <location>
        <begin position="540"/>
        <end position="563"/>
    </location>
</feature>
<proteinExistence type="inferred from homology"/>
<dbReference type="PANTHER" id="PTHR32063:SF13">
    <property type="entry name" value="MULTIDRUG EFFLUX PUMP SUBUNIT ACRB-RELATED"/>
    <property type="match status" value="1"/>
</dbReference>
<feature type="transmembrane region" description="Helical" evidence="9">
    <location>
        <begin position="974"/>
        <end position="995"/>
    </location>
</feature>
<feature type="domain" description="SSD" evidence="10">
    <location>
        <begin position="369"/>
        <end position="499"/>
    </location>
</feature>
<dbReference type="Gene3D" id="3.30.70.1320">
    <property type="entry name" value="Multidrug efflux transporter AcrB pore domain like"/>
    <property type="match status" value="1"/>
</dbReference>
<evidence type="ECO:0000256" key="4">
    <source>
        <dbReference type="ARBA" id="ARBA00022475"/>
    </source>
</evidence>
<evidence type="ECO:0000256" key="8">
    <source>
        <dbReference type="ARBA" id="ARBA00023136"/>
    </source>
</evidence>
<dbReference type="NCBIfam" id="TIGR00915">
    <property type="entry name" value="2A0602"/>
    <property type="match status" value="1"/>
</dbReference>
<keyword evidence="8 9" id="KW-0472">Membrane</keyword>
<dbReference type="SUPFAM" id="SSF82693">
    <property type="entry name" value="Multidrug efflux transporter AcrB pore domain, PN1, PN2, PC1 and PC2 subdomains"/>
    <property type="match status" value="4"/>
</dbReference>
<evidence type="ECO:0000256" key="3">
    <source>
        <dbReference type="ARBA" id="ARBA00022448"/>
    </source>
</evidence>
<comment type="caution">
    <text evidence="11">The sequence shown here is derived from an EMBL/GenBank/DDBJ whole genome shotgun (WGS) entry which is preliminary data.</text>
</comment>
<dbReference type="Gene3D" id="3.30.2090.10">
    <property type="entry name" value="Multidrug efflux transporter AcrB TolC docking domain, DN and DC subdomains"/>
    <property type="match status" value="2"/>
</dbReference>
<dbReference type="RefSeq" id="WP_133694905.1">
    <property type="nucleotide sequence ID" value="NZ_SOBR01000002.1"/>
</dbReference>
<feature type="transmembrane region" description="Helical" evidence="9">
    <location>
        <begin position="474"/>
        <end position="501"/>
    </location>
</feature>
<evidence type="ECO:0000313" key="11">
    <source>
        <dbReference type="EMBL" id="TDU23668.1"/>
    </source>
</evidence>
<evidence type="ECO:0000256" key="2">
    <source>
        <dbReference type="ARBA" id="ARBA00010942"/>
    </source>
</evidence>
<keyword evidence="5 9" id="KW-0997">Cell inner membrane</keyword>
<protein>
    <recommendedName>
        <fullName evidence="9">Efflux pump membrane transporter</fullName>
    </recommendedName>
</protein>
<dbReference type="FunFam" id="1.20.1640.10:FF:000001">
    <property type="entry name" value="Efflux pump membrane transporter"/>
    <property type="match status" value="1"/>
</dbReference>
<evidence type="ECO:0000256" key="1">
    <source>
        <dbReference type="ARBA" id="ARBA00004429"/>
    </source>
</evidence>
<organism evidence="11 12">
    <name type="scientific">Chromohalobacter marismortui</name>
    <dbReference type="NCBI Taxonomy" id="42055"/>
    <lineage>
        <taxon>Bacteria</taxon>
        <taxon>Pseudomonadati</taxon>
        <taxon>Pseudomonadota</taxon>
        <taxon>Gammaproteobacteria</taxon>
        <taxon>Oceanospirillales</taxon>
        <taxon>Halomonadaceae</taxon>
        <taxon>Chromohalobacter</taxon>
    </lineage>
</organism>
<dbReference type="Proteomes" id="UP000295380">
    <property type="component" value="Unassembled WGS sequence"/>
</dbReference>
<keyword evidence="3 9" id="KW-0813">Transport</keyword>
<feature type="transmembrane region" description="Helical" evidence="9">
    <location>
        <begin position="369"/>
        <end position="389"/>
    </location>
</feature>
<name>A0A4R7NS55_9GAMM</name>
<dbReference type="AlphaFoldDB" id="A0A4R7NS55"/>
<sequence length="1067" mass="114693">MNISNFFIKRPIFATVISIVIIVIGAMAMRVLPIEQYPSVVPPTVSVQATYPGADAETVSKTVAAPLAEAINGVENMIYMTSTSADNGSMQMDVSFRIGTDGDINTINVNNRVQQALSQLPESVQSQGVTVELSSSSILMLVALTSPSGEYGSIFMQNYATLNILNELRQVPGVGSAEVLGGGEFAMRIWLQPGKLAQYDLTTAEVTSAIRAQNTATPAGALSQAPQDDPRAYTYTVTAPGRLSSADEFRNIILRTNPDGSTLRLNDVARVELGASSYAINANMNGNTMTPIMINQQPGANALETAEAVKNKMDELAKRFPPGLKYEVPYDTTLFISASVDSVFHTFLEALLIVAVIVFIFLQNWRTTVIAMSVVPVSVVGTFAGLYMFGFSINLLSLFAMVLAIGIVVDDAILVVENVERLLEEDPDISIRKAAITAMKEVSGPVIATSFIMAAVFIPVAFLGGFTGQIYQQFALTIAISVAISAVVALTFTPAMSALFVKHKSGLGSSKVARAAATPFRLFDRFFEWVTRGYMAVVRLLVKAWALTLVLTALIIGASYWMYQSNPSTLVPETDQGIAIASVNLPAGASLARTTAFMEKLSAKIEQDPAVAYSTAVAGYDLLTSAVNTSKGVMFITMKPWGERQETVTEMIAKINRIAAGLEGGTARAFNMPPIIGLSTTGGFTAYLQSYGGADSKQLMQAAGKIMQAANQRPELARVFTTFSASTPVYRAKVNREKVLSYGVSLSDLNTTLSNTLGSGFVNYFTYQNRNFQVYMQNEDEYRQTPDDLDQIFVRGGDGQRIPISEFVTLERQSAASVVTRYGVYPSAQFQGQPAPGYSSGQAIAAMQEVVQQQLGNEWGMGWTGTSFQEVNAGNAALIAITFGILMVFLILAAQYESWALPLAVITAVPFAFIGAIGGIVLRGLDTSVYVQVGMLVVVGLAAKNAILIVEFAELQRREYAKSIRDAAITASELRFRPIVMTSLAFIFGTLPLAIASGANDTNSHHIGTTVAMGMVSVAVLASFFVPAFYAMIAHVQAWLQRKRGVSSHHEDDDEAAAVSEPPTSRH</sequence>
<feature type="transmembrane region" description="Helical" evidence="9">
    <location>
        <begin position="395"/>
        <end position="416"/>
    </location>
</feature>
<keyword evidence="6 9" id="KW-0812">Transmembrane</keyword>
<dbReference type="InterPro" id="IPR001036">
    <property type="entry name" value="Acrflvin-R"/>
</dbReference>
<comment type="subcellular location">
    <subcellularLocation>
        <location evidence="1 9">Cell inner membrane</location>
        <topology evidence="1 9">Multi-pass membrane protein</topology>
    </subcellularLocation>
</comment>
<dbReference type="Gene3D" id="1.20.1640.10">
    <property type="entry name" value="Multidrug efflux transporter AcrB transmembrane domain"/>
    <property type="match status" value="2"/>
</dbReference>
<evidence type="ECO:0000256" key="5">
    <source>
        <dbReference type="ARBA" id="ARBA00022519"/>
    </source>
</evidence>
<dbReference type="GO" id="GO:0005886">
    <property type="term" value="C:plasma membrane"/>
    <property type="evidence" value="ECO:0007669"/>
    <property type="project" value="UniProtKB-SubCell"/>
</dbReference>
<dbReference type="OrthoDB" id="9757904at2"/>
<dbReference type="EMBL" id="SOBR01000002">
    <property type="protein sequence ID" value="TDU23668.1"/>
    <property type="molecule type" value="Genomic_DNA"/>
</dbReference>
<feature type="transmembrane region" description="Helical" evidence="9">
    <location>
        <begin position="442"/>
        <end position="462"/>
    </location>
</feature>
<feature type="transmembrane region" description="Helical" evidence="9">
    <location>
        <begin position="876"/>
        <end position="894"/>
    </location>
</feature>
<feature type="transmembrane region" description="Helical" evidence="9">
    <location>
        <begin position="343"/>
        <end position="362"/>
    </location>
</feature>
<dbReference type="PRINTS" id="PR00702">
    <property type="entry name" value="ACRIFLAVINRP"/>
</dbReference>
<evidence type="ECO:0000259" key="10">
    <source>
        <dbReference type="PROSITE" id="PS50156"/>
    </source>
</evidence>
<keyword evidence="7 9" id="KW-1133">Transmembrane helix</keyword>
<reference evidence="11 12" key="1">
    <citation type="submission" date="2019-03" db="EMBL/GenBank/DDBJ databases">
        <title>Genomic Encyclopedia of Type Strains, Phase IV (KMG-IV): sequencing the most valuable type-strain genomes for metagenomic binning, comparative biology and taxonomic classification.</title>
        <authorList>
            <person name="Goeker M."/>
        </authorList>
    </citation>
    <scope>NUCLEOTIDE SEQUENCE [LARGE SCALE GENOMIC DNA]</scope>
    <source>
        <strain evidence="11 12">DSM 6770</strain>
    </source>
</reference>
<accession>A0A4R7NS55</accession>
<evidence type="ECO:0000256" key="6">
    <source>
        <dbReference type="ARBA" id="ARBA00022692"/>
    </source>
</evidence>